<keyword evidence="2" id="KW-1185">Reference proteome</keyword>
<organism evidence="1 2">
    <name type="scientific">Bauhinia variegata</name>
    <name type="common">Purple orchid tree</name>
    <name type="synonym">Phanera variegata</name>
    <dbReference type="NCBI Taxonomy" id="167791"/>
    <lineage>
        <taxon>Eukaryota</taxon>
        <taxon>Viridiplantae</taxon>
        <taxon>Streptophyta</taxon>
        <taxon>Embryophyta</taxon>
        <taxon>Tracheophyta</taxon>
        <taxon>Spermatophyta</taxon>
        <taxon>Magnoliopsida</taxon>
        <taxon>eudicotyledons</taxon>
        <taxon>Gunneridae</taxon>
        <taxon>Pentapetalae</taxon>
        <taxon>rosids</taxon>
        <taxon>fabids</taxon>
        <taxon>Fabales</taxon>
        <taxon>Fabaceae</taxon>
        <taxon>Cercidoideae</taxon>
        <taxon>Cercideae</taxon>
        <taxon>Bauhiniinae</taxon>
        <taxon>Bauhinia</taxon>
    </lineage>
</organism>
<dbReference type="Proteomes" id="UP000828941">
    <property type="component" value="Chromosome 1"/>
</dbReference>
<dbReference type="EMBL" id="CM039426">
    <property type="protein sequence ID" value="KAI4356992.1"/>
    <property type="molecule type" value="Genomic_DNA"/>
</dbReference>
<accession>A0ACB9Q844</accession>
<comment type="caution">
    <text evidence="1">The sequence shown here is derived from an EMBL/GenBank/DDBJ whole genome shotgun (WGS) entry which is preliminary data.</text>
</comment>
<reference evidence="1 2" key="1">
    <citation type="journal article" date="2022" name="DNA Res.">
        <title>Chromosomal-level genome assembly of the orchid tree Bauhinia variegata (Leguminosae; Cercidoideae) supports the allotetraploid origin hypothesis of Bauhinia.</title>
        <authorList>
            <person name="Zhong Y."/>
            <person name="Chen Y."/>
            <person name="Zheng D."/>
            <person name="Pang J."/>
            <person name="Liu Y."/>
            <person name="Luo S."/>
            <person name="Meng S."/>
            <person name="Qian L."/>
            <person name="Wei D."/>
            <person name="Dai S."/>
            <person name="Zhou R."/>
        </authorList>
    </citation>
    <scope>NUCLEOTIDE SEQUENCE [LARGE SCALE GENOMIC DNA]</scope>
    <source>
        <strain evidence="1">BV-YZ2020</strain>
    </source>
</reference>
<evidence type="ECO:0000313" key="1">
    <source>
        <dbReference type="EMBL" id="KAI4356992.1"/>
    </source>
</evidence>
<evidence type="ECO:0000313" key="2">
    <source>
        <dbReference type="Proteomes" id="UP000828941"/>
    </source>
</evidence>
<name>A0ACB9Q844_BAUVA</name>
<sequence>MMQLQQLHIECCAGLEHIVAGEEGTDTSISFVFPKVVNLKFWDLPKLKGFYPSSEEQSLLCLIFEESVKGGGGLFQLPFSSLHNSSVQHKIEAAENNGERIEGDVLDWLQQVDEMVPKADDLSNDERHANTACSGRSIPNPLLRHKLSIRSKKMKEEIVKIKEKGSFDSVSYRGPNLIRASSLTTHGEKFGIG</sequence>
<gene>
    <name evidence="1" type="ORF">L6164_000970</name>
</gene>
<proteinExistence type="predicted"/>
<protein>
    <submittedName>
        <fullName evidence="1">Uncharacterized protein</fullName>
    </submittedName>
</protein>